<evidence type="ECO:0000313" key="4">
    <source>
        <dbReference type="EMBL" id="OPC77392.1"/>
    </source>
</evidence>
<dbReference type="AlphaFoldDB" id="A0A1T3NKV6"/>
<evidence type="ECO:0000256" key="2">
    <source>
        <dbReference type="SAM" id="MobiDB-lite"/>
    </source>
</evidence>
<evidence type="ECO:0000259" key="3">
    <source>
        <dbReference type="PROSITE" id="PS51903"/>
    </source>
</evidence>
<dbReference type="EMBL" id="MWQN01000004">
    <property type="protein sequence ID" value="OPC77392.1"/>
    <property type="molecule type" value="Genomic_DNA"/>
</dbReference>
<dbReference type="Proteomes" id="UP000190037">
    <property type="component" value="Unassembled WGS sequence"/>
</dbReference>
<dbReference type="PROSITE" id="PS51903">
    <property type="entry name" value="CLP_R"/>
    <property type="match status" value="1"/>
</dbReference>
<dbReference type="OrthoDB" id="5115007at2"/>
<dbReference type="SUPFAM" id="SSF81923">
    <property type="entry name" value="Double Clp-N motif"/>
    <property type="match status" value="1"/>
</dbReference>
<gene>
    <name evidence="4" type="ORF">B4N89_43550</name>
</gene>
<evidence type="ECO:0000256" key="1">
    <source>
        <dbReference type="PROSITE-ProRule" id="PRU01251"/>
    </source>
</evidence>
<dbReference type="InterPro" id="IPR004176">
    <property type="entry name" value="Clp_R_N"/>
</dbReference>
<proteinExistence type="predicted"/>
<comment type="caution">
    <text evidence="4">The sequence shown here is derived from an EMBL/GenBank/DDBJ whole genome shotgun (WGS) entry which is preliminary data.</text>
</comment>
<accession>A0A1T3NKV6</accession>
<feature type="region of interest" description="Disordered" evidence="2">
    <location>
        <begin position="81"/>
        <end position="100"/>
    </location>
</feature>
<dbReference type="STRING" id="159449.B4N89_43550"/>
<reference evidence="4 5" key="1">
    <citation type="submission" date="2017-03" db="EMBL/GenBank/DDBJ databases">
        <title>Draft genome sequence of Streptomyces scabrisporus NF3, endophyte isolated from Amphipterygium adstringens.</title>
        <authorList>
            <person name="Vazquez M."/>
            <person name="Ceapa C.D."/>
            <person name="Rodriguez Luna D."/>
            <person name="Sanchez Esquivel S."/>
        </authorList>
    </citation>
    <scope>NUCLEOTIDE SEQUENCE [LARGE SCALE GENOMIC DNA]</scope>
    <source>
        <strain evidence="4 5">NF3</strain>
    </source>
</reference>
<dbReference type="InterPro" id="IPR036628">
    <property type="entry name" value="Clp_N_dom_sf"/>
</dbReference>
<keyword evidence="1" id="KW-0677">Repeat</keyword>
<organism evidence="4 5">
    <name type="scientific">Embleya scabrispora</name>
    <dbReference type="NCBI Taxonomy" id="159449"/>
    <lineage>
        <taxon>Bacteria</taxon>
        <taxon>Bacillati</taxon>
        <taxon>Actinomycetota</taxon>
        <taxon>Actinomycetes</taxon>
        <taxon>Kitasatosporales</taxon>
        <taxon>Streptomycetaceae</taxon>
        <taxon>Embleya</taxon>
    </lineage>
</organism>
<evidence type="ECO:0000313" key="5">
    <source>
        <dbReference type="Proteomes" id="UP000190037"/>
    </source>
</evidence>
<dbReference type="RefSeq" id="WP_078982147.1">
    <property type="nucleotide sequence ID" value="NZ_MWQN01000004.1"/>
</dbReference>
<feature type="domain" description="Clp R" evidence="3">
    <location>
        <begin position="3"/>
        <end position="164"/>
    </location>
</feature>
<sequence length="164" mass="17112">MGIRTAIHDMGAMKRLLTGAEEQARALGEETPGPEHLLLAALTLPDDSARTALAASGATVEDVRRALAESHAAALRSVGIDTDTIPAPTPAPAPRGPYRASGTANEVFQRATALAKADRPKNLRTAHVLIAVAELEHGTAARALRALHIDPHILIEAAHAAIRA</sequence>
<protein>
    <recommendedName>
        <fullName evidence="3">Clp R domain-containing protein</fullName>
    </recommendedName>
</protein>
<keyword evidence="5" id="KW-1185">Reference proteome</keyword>
<name>A0A1T3NKV6_9ACTN</name>
<dbReference type="Gene3D" id="1.10.1780.10">
    <property type="entry name" value="Clp, N-terminal domain"/>
    <property type="match status" value="1"/>
</dbReference>
<dbReference type="Pfam" id="PF02861">
    <property type="entry name" value="Clp_N"/>
    <property type="match status" value="2"/>
</dbReference>